<evidence type="ECO:0000313" key="3">
    <source>
        <dbReference type="Proteomes" id="UP001153269"/>
    </source>
</evidence>
<sequence length="163" mass="17905">MFADKGRSEASSESSLMQKQMRRQEGADSPVPHSDVCECLRVPHLCVSQCFFLSIVVVSPHPSIRVFIQMTQQRCCQNQLTTSPAAPSVITGSISFPVLLPVRIVHTEVSLLRNAKVHHCGLCFPTPVPQQAAPEESSWHPNTKTLSETSCLLTWQHITGGGE</sequence>
<evidence type="ECO:0000313" key="2">
    <source>
        <dbReference type="EMBL" id="CAB1439839.1"/>
    </source>
</evidence>
<dbReference type="Proteomes" id="UP001153269">
    <property type="component" value="Unassembled WGS sequence"/>
</dbReference>
<evidence type="ECO:0000256" key="1">
    <source>
        <dbReference type="SAM" id="MobiDB-lite"/>
    </source>
</evidence>
<keyword evidence="3" id="KW-1185">Reference proteome</keyword>
<reference evidence="2" key="1">
    <citation type="submission" date="2020-03" db="EMBL/GenBank/DDBJ databases">
        <authorList>
            <person name="Weist P."/>
        </authorList>
    </citation>
    <scope>NUCLEOTIDE SEQUENCE</scope>
</reference>
<organism evidence="2 3">
    <name type="scientific">Pleuronectes platessa</name>
    <name type="common">European plaice</name>
    <dbReference type="NCBI Taxonomy" id="8262"/>
    <lineage>
        <taxon>Eukaryota</taxon>
        <taxon>Metazoa</taxon>
        <taxon>Chordata</taxon>
        <taxon>Craniata</taxon>
        <taxon>Vertebrata</taxon>
        <taxon>Euteleostomi</taxon>
        <taxon>Actinopterygii</taxon>
        <taxon>Neopterygii</taxon>
        <taxon>Teleostei</taxon>
        <taxon>Neoteleostei</taxon>
        <taxon>Acanthomorphata</taxon>
        <taxon>Carangaria</taxon>
        <taxon>Pleuronectiformes</taxon>
        <taxon>Pleuronectoidei</taxon>
        <taxon>Pleuronectidae</taxon>
        <taxon>Pleuronectes</taxon>
    </lineage>
</organism>
<dbReference type="AlphaFoldDB" id="A0A9N7UWY8"/>
<gene>
    <name evidence="2" type="ORF">PLEPLA_LOCUS27607</name>
</gene>
<proteinExistence type="predicted"/>
<feature type="region of interest" description="Disordered" evidence="1">
    <location>
        <begin position="1"/>
        <end position="31"/>
    </location>
</feature>
<dbReference type="EMBL" id="CADEAL010002336">
    <property type="protein sequence ID" value="CAB1439839.1"/>
    <property type="molecule type" value="Genomic_DNA"/>
</dbReference>
<feature type="compositionally biased region" description="Basic and acidic residues" evidence="1">
    <location>
        <begin position="1"/>
        <end position="10"/>
    </location>
</feature>
<accession>A0A9N7UWY8</accession>
<name>A0A9N7UWY8_PLEPL</name>
<comment type="caution">
    <text evidence="2">The sequence shown here is derived from an EMBL/GenBank/DDBJ whole genome shotgun (WGS) entry which is preliminary data.</text>
</comment>
<protein>
    <submittedName>
        <fullName evidence="2">Uncharacterized protein</fullName>
    </submittedName>
</protein>